<dbReference type="Proteomes" id="UP000460287">
    <property type="component" value="Unassembled WGS sequence"/>
</dbReference>
<name>A0A7X2T1V3_9CLOT</name>
<comment type="caution">
    <text evidence="1">The sequence shown here is derived from an EMBL/GenBank/DDBJ whole genome shotgun (WGS) entry which is preliminary data.</text>
</comment>
<reference evidence="1 2" key="1">
    <citation type="submission" date="2019-08" db="EMBL/GenBank/DDBJ databases">
        <title>In-depth cultivation of the pig gut microbiome towards novel bacterial diversity and tailored functional studies.</title>
        <authorList>
            <person name="Wylensek D."/>
            <person name="Hitch T.C.A."/>
            <person name="Clavel T."/>
        </authorList>
    </citation>
    <scope>NUCLEOTIDE SEQUENCE [LARGE SCALE GENOMIC DNA]</scope>
    <source>
        <strain evidence="1 2">WCA-383-APC-5B</strain>
    </source>
</reference>
<accession>A0A7X2T1V3</accession>
<evidence type="ECO:0000313" key="1">
    <source>
        <dbReference type="EMBL" id="MSR91605.1"/>
    </source>
</evidence>
<dbReference type="AlphaFoldDB" id="A0A7X2T1V3"/>
<organism evidence="1 2">
    <name type="scientific">Inconstantimicrobium porci</name>
    <dbReference type="NCBI Taxonomy" id="2652291"/>
    <lineage>
        <taxon>Bacteria</taxon>
        <taxon>Bacillati</taxon>
        <taxon>Bacillota</taxon>
        <taxon>Clostridia</taxon>
        <taxon>Eubacteriales</taxon>
        <taxon>Clostridiaceae</taxon>
        <taxon>Inconstantimicrobium</taxon>
    </lineage>
</organism>
<keyword evidence="2" id="KW-1185">Reference proteome</keyword>
<sequence>MANCNCNHNCEPGTAVRGCFSKGCTNNKFSAANCPCTPCNSPVIVETDPNLSNQVLVPILANVVQNCMTVNKYETACPDNLVFLTNFPVGSGTNEPSGAVCIKGISYSYDCIGIDIPGPSKTITGYLDGNVLALTATKAACSCGYEWDWGHSGSVELYNEFEGSARTTACCCTKTNPPTSRQYALRKICETKLKFAICNLKVTIQGTIGGYPFTAELKGTAEKKFGKYKFTPLGNPTSLGALSFPETLNFAGRMCLPTCTKLNISEQFENCLTIDCIRPISATYTNIPWLMPPAPVAAPKAEPTGTPEAESTAAPESLFIPGYPQPVYGYYLLAAGDLSLIINKQIYATTTEKLAVLTTEGSHIVCNDGNSTIPTCPQTSPCTNTSIPCPPAPEVFEE</sequence>
<evidence type="ECO:0000313" key="2">
    <source>
        <dbReference type="Proteomes" id="UP000460287"/>
    </source>
</evidence>
<dbReference type="RefSeq" id="WP_154531499.1">
    <property type="nucleotide sequence ID" value="NZ_JAXFSD010000148.1"/>
</dbReference>
<gene>
    <name evidence="1" type="ORF">FYJ33_09340</name>
</gene>
<proteinExistence type="predicted"/>
<dbReference type="EMBL" id="VULX01000012">
    <property type="protein sequence ID" value="MSR91605.1"/>
    <property type="molecule type" value="Genomic_DNA"/>
</dbReference>
<protein>
    <submittedName>
        <fullName evidence="1">Uncharacterized protein</fullName>
    </submittedName>
</protein>